<feature type="region of interest" description="Disordered" evidence="1">
    <location>
        <begin position="31"/>
        <end position="75"/>
    </location>
</feature>
<name>F0HB09_9BACT</name>
<evidence type="ECO:0000313" key="2">
    <source>
        <dbReference type="EMBL" id="EGC85004.1"/>
    </source>
</evidence>
<proteinExistence type="predicted"/>
<gene>
    <name evidence="2" type="ORF">HMPREF9303_0083</name>
</gene>
<reference evidence="2 3" key="1">
    <citation type="submission" date="2011-02" db="EMBL/GenBank/DDBJ databases">
        <authorList>
            <person name="Durkin A.S."/>
            <person name="Madupu R."/>
            <person name="Torralba M."/>
            <person name="Gillis M."/>
            <person name="Methe B."/>
            <person name="Sutton G."/>
            <person name="Nelson K.E."/>
        </authorList>
    </citation>
    <scope>NUCLEOTIDE SEQUENCE [LARGE SCALE GENOMIC DNA]</scope>
    <source>
        <strain evidence="2 3">CRIS 18C-A</strain>
    </source>
</reference>
<dbReference type="AlphaFoldDB" id="F0HB09"/>
<evidence type="ECO:0000256" key="1">
    <source>
        <dbReference type="SAM" id="MobiDB-lite"/>
    </source>
</evidence>
<dbReference type="Proteomes" id="UP000003155">
    <property type="component" value="Unassembled WGS sequence"/>
</dbReference>
<comment type="caution">
    <text evidence="2">The sequence shown here is derived from an EMBL/GenBank/DDBJ whole genome shotgun (WGS) entry which is preliminary data.</text>
</comment>
<sequence length="75" mass="8078">MLNNLTIMKEEKRKYVKPSFKIIKVEHEGQLCAGSPTKPTPGGDLKPGQPGGGGIMTGAKEFSFDNEVADDSDIK</sequence>
<accession>F0HB09</accession>
<dbReference type="EMBL" id="AEXO01000116">
    <property type="protein sequence ID" value="EGC85004.1"/>
    <property type="molecule type" value="Genomic_DNA"/>
</dbReference>
<keyword evidence="3" id="KW-1185">Reference proteome</keyword>
<evidence type="ECO:0000313" key="3">
    <source>
        <dbReference type="Proteomes" id="UP000003155"/>
    </source>
</evidence>
<organism evidence="2 3">
    <name type="scientific">Prevotella denticola CRIS 18C-A</name>
    <dbReference type="NCBI Taxonomy" id="944557"/>
    <lineage>
        <taxon>Bacteria</taxon>
        <taxon>Pseudomonadati</taxon>
        <taxon>Bacteroidota</taxon>
        <taxon>Bacteroidia</taxon>
        <taxon>Bacteroidales</taxon>
        <taxon>Prevotellaceae</taxon>
        <taxon>Prevotella</taxon>
    </lineage>
</organism>
<protein>
    <submittedName>
        <fullName evidence="2">Uncharacterized protein</fullName>
    </submittedName>
</protein>